<comment type="catalytic activity">
    <reaction evidence="1 15">
        <text>Preferential cleavage of bonds with hydrophobic residues in P1'. Also 3-Asn-|-Gln-4 and 8-Gly-|-Ser-9 bonds in insulin B chain.</text>
        <dbReference type="EC" id="3.4.24.39"/>
    </reaction>
</comment>
<evidence type="ECO:0000256" key="11">
    <source>
        <dbReference type="ARBA" id="ARBA00023049"/>
    </source>
</evidence>
<evidence type="ECO:0000256" key="1">
    <source>
        <dbReference type="ARBA" id="ARBA00001187"/>
    </source>
</evidence>
<dbReference type="Gene3D" id="3.40.390.10">
    <property type="entry name" value="Collagenase (Catalytic Domain)"/>
    <property type="match status" value="1"/>
</dbReference>
<evidence type="ECO:0000256" key="7">
    <source>
        <dbReference type="ARBA" id="ARBA00022723"/>
    </source>
</evidence>
<comment type="cofactor">
    <cofactor evidence="14 15">
        <name>Zn(2+)</name>
        <dbReference type="ChEBI" id="CHEBI:29105"/>
    </cofactor>
    <text evidence="14 15">Binds 1 zinc ion per subunit.</text>
</comment>
<evidence type="ECO:0000256" key="2">
    <source>
        <dbReference type="ARBA" id="ARBA00004613"/>
    </source>
</evidence>
<dbReference type="GeneID" id="27902506"/>
<keyword evidence="5 15" id="KW-0645">Protease</keyword>
<evidence type="ECO:0000256" key="10">
    <source>
        <dbReference type="ARBA" id="ARBA00022833"/>
    </source>
</evidence>
<dbReference type="EMBL" id="KB456264">
    <property type="protein sequence ID" value="EMF12482.1"/>
    <property type="molecule type" value="Genomic_DNA"/>
</dbReference>
<feature type="domain" description="Lysine-specific metallo-endopeptidase" evidence="16">
    <location>
        <begin position="205"/>
        <end position="354"/>
    </location>
</feature>
<dbReference type="InterPro" id="IPR024079">
    <property type="entry name" value="MetalloPept_cat_dom_sf"/>
</dbReference>
<dbReference type="PANTHER" id="PTHR37016:SF3">
    <property type="entry name" value="NEUTRAL PROTEASE 2-RELATED"/>
    <property type="match status" value="1"/>
</dbReference>
<evidence type="ECO:0000256" key="9">
    <source>
        <dbReference type="ARBA" id="ARBA00022801"/>
    </source>
</evidence>
<comment type="subcellular location">
    <subcellularLocation>
        <location evidence="2 15">Secreted</location>
    </subcellularLocation>
</comment>
<dbReference type="InterPro" id="IPR050414">
    <property type="entry name" value="Fungal_M35_metalloproteases"/>
</dbReference>
<feature type="binding site" evidence="14">
    <location>
        <position position="315"/>
    </location>
    <ligand>
        <name>Zn(2+)</name>
        <dbReference type="ChEBI" id="CHEBI:29105"/>
        <note>catalytic</note>
    </ligand>
</feature>
<dbReference type="AlphaFoldDB" id="M3AYA2"/>
<dbReference type="PANTHER" id="PTHR37016">
    <property type="match status" value="1"/>
</dbReference>
<dbReference type="Pfam" id="PF02102">
    <property type="entry name" value="Peptidase_M35"/>
    <property type="match status" value="1"/>
</dbReference>
<keyword evidence="4 15" id="KW-0964">Secreted</keyword>
<feature type="binding site" evidence="14">
    <location>
        <position position="326"/>
    </location>
    <ligand>
        <name>Zn(2+)</name>
        <dbReference type="ChEBI" id="CHEBI:29105"/>
        <note>catalytic</note>
    </ligand>
</feature>
<keyword evidence="7 14" id="KW-0479">Metal-binding</keyword>
<evidence type="ECO:0000256" key="4">
    <source>
        <dbReference type="ARBA" id="ARBA00022525"/>
    </source>
</evidence>
<evidence type="ECO:0000256" key="13">
    <source>
        <dbReference type="PIRSR" id="PIRSR601384-1"/>
    </source>
</evidence>
<keyword evidence="9 15" id="KW-0378">Hydrolase</keyword>
<dbReference type="STRING" id="692275.M3AYA2"/>
<dbReference type="HOGENOM" id="CLU_039313_0_0_1"/>
<organism evidence="17 18">
    <name type="scientific">Sphaerulina musiva (strain SO2202)</name>
    <name type="common">Poplar stem canker fungus</name>
    <name type="synonym">Septoria musiva</name>
    <dbReference type="NCBI Taxonomy" id="692275"/>
    <lineage>
        <taxon>Eukaryota</taxon>
        <taxon>Fungi</taxon>
        <taxon>Dikarya</taxon>
        <taxon>Ascomycota</taxon>
        <taxon>Pezizomycotina</taxon>
        <taxon>Dothideomycetes</taxon>
        <taxon>Dothideomycetidae</taxon>
        <taxon>Mycosphaerellales</taxon>
        <taxon>Mycosphaerellaceae</taxon>
        <taxon>Sphaerulina</taxon>
    </lineage>
</organism>
<dbReference type="Gene3D" id="2.60.40.2970">
    <property type="match status" value="1"/>
</dbReference>
<sequence length="360" mass="38483">MHFSLLTTGLWWASAYGAAVEMLKRDTPLKVELTSLGSNSMVKAAVTNTDSRGYNLFYKGSFLDGDSPVDKFEVHGEASRAAFNGVLLRMATTNLETTQFVPIQPGQTIETEIDVAELYDVETSGSYTVRAVGSMPYAELNSTTLTGRSVAFSSNALTMDIDGDQAKVVPYAVHTMMAKKRTELSTNGCSGQRSTALKQALSNCADLANNAASAAAAGYKLQKYFKSSSSSVANTVSARFAAVAKECASTTNGVTDTSCSDDKYGYCHSGGVLGYTLPAYNYIAYCDIFYTYLEPVSSDCHGQDQATTVLHEKTHAPLVYSPGTDDYAYGFEAAMDLSSSQAVLNADTYALYANSLYAGC</sequence>
<dbReference type="eggNOG" id="ENOG502SGF5">
    <property type="taxonomic scope" value="Eukaryota"/>
</dbReference>
<evidence type="ECO:0000256" key="8">
    <source>
        <dbReference type="ARBA" id="ARBA00022729"/>
    </source>
</evidence>
<dbReference type="GO" id="GO:0006508">
    <property type="term" value="P:proteolysis"/>
    <property type="evidence" value="ECO:0007669"/>
    <property type="project" value="UniProtKB-KW"/>
</dbReference>
<proteinExistence type="inferred from homology"/>
<comment type="similarity">
    <text evidence="3 15">Belongs to the peptidase M35 family.</text>
</comment>
<comment type="function">
    <text evidence="15">Secreted metalloproteinase that allows assimilation of proteinaceous substrates. Shows high activities on basic nuclear substrates such as histone and protamine.</text>
</comment>
<dbReference type="RefSeq" id="XP_016760603.1">
    <property type="nucleotide sequence ID" value="XM_016905369.1"/>
</dbReference>
<dbReference type="InterPro" id="IPR001384">
    <property type="entry name" value="Peptidase_M35"/>
</dbReference>
<feature type="chain" id="PRO_5005140258" description="Neutral protease 2" evidence="15">
    <location>
        <begin position="18"/>
        <end position="360"/>
    </location>
</feature>
<dbReference type="CDD" id="cd11008">
    <property type="entry name" value="M35_deuterolysin_like"/>
    <property type="match status" value="1"/>
</dbReference>
<evidence type="ECO:0000313" key="17">
    <source>
        <dbReference type="EMBL" id="EMF12482.1"/>
    </source>
</evidence>
<protein>
    <recommendedName>
        <fullName evidence="15">Neutral protease 2</fullName>
        <ecNumber evidence="15">3.4.24.39</ecNumber>
    </recommendedName>
    <alternativeName>
        <fullName evidence="15">Deuterolysin</fullName>
    </alternativeName>
</protein>
<evidence type="ECO:0000313" key="18">
    <source>
        <dbReference type="Proteomes" id="UP000016931"/>
    </source>
</evidence>
<keyword evidence="11 15" id="KW-0482">Metalloprotease</keyword>
<name>M3AYA2_SPHMS</name>
<keyword evidence="6 15" id="KW-0165">Cleavage on pair of basic residues</keyword>
<dbReference type="Proteomes" id="UP000016931">
    <property type="component" value="Unassembled WGS sequence"/>
</dbReference>
<evidence type="ECO:0000256" key="6">
    <source>
        <dbReference type="ARBA" id="ARBA00022685"/>
    </source>
</evidence>
<dbReference type="MEROPS" id="M35.002"/>
<dbReference type="OMA" id="ANCDLYY"/>
<dbReference type="InterPro" id="IPR029463">
    <property type="entry name" value="Lys_MEP"/>
</dbReference>
<dbReference type="PRINTS" id="PR00768">
    <property type="entry name" value="DEUTEROLYSIN"/>
</dbReference>
<evidence type="ECO:0000256" key="15">
    <source>
        <dbReference type="RuleBase" id="RU361126"/>
    </source>
</evidence>
<dbReference type="EC" id="3.4.24.39" evidence="15"/>
<feature type="signal peptide" evidence="15">
    <location>
        <begin position="1"/>
        <end position="17"/>
    </location>
</feature>
<gene>
    <name evidence="17" type="ORF">SEPMUDRAFT_149143</name>
</gene>
<keyword evidence="18" id="KW-1185">Reference proteome</keyword>
<evidence type="ECO:0000259" key="16">
    <source>
        <dbReference type="SMART" id="SM01351"/>
    </source>
</evidence>
<dbReference type="SMART" id="SM01351">
    <property type="entry name" value="Aspzincin_M35"/>
    <property type="match status" value="1"/>
</dbReference>
<feature type="binding site" evidence="14">
    <location>
        <position position="311"/>
    </location>
    <ligand>
        <name>Zn(2+)</name>
        <dbReference type="ChEBI" id="CHEBI:29105"/>
        <note>catalytic</note>
    </ligand>
</feature>
<dbReference type="SUPFAM" id="SSF55486">
    <property type="entry name" value="Metalloproteases ('zincins'), catalytic domain"/>
    <property type="match status" value="1"/>
</dbReference>
<keyword evidence="12" id="KW-0865">Zymogen</keyword>
<dbReference type="GO" id="GO:0005576">
    <property type="term" value="C:extracellular region"/>
    <property type="evidence" value="ECO:0007669"/>
    <property type="project" value="UniProtKB-SubCell"/>
</dbReference>
<evidence type="ECO:0000256" key="14">
    <source>
        <dbReference type="PIRSR" id="PIRSR601384-2"/>
    </source>
</evidence>
<accession>M3AYA2</accession>
<dbReference type="GO" id="GO:0004222">
    <property type="term" value="F:metalloendopeptidase activity"/>
    <property type="evidence" value="ECO:0007669"/>
    <property type="project" value="InterPro"/>
</dbReference>
<reference evidence="17 18" key="1">
    <citation type="journal article" date="2012" name="PLoS Pathog.">
        <title>Diverse lifestyles and strategies of plant pathogenesis encoded in the genomes of eighteen Dothideomycetes fungi.</title>
        <authorList>
            <person name="Ohm R.A."/>
            <person name="Feau N."/>
            <person name="Henrissat B."/>
            <person name="Schoch C.L."/>
            <person name="Horwitz B.A."/>
            <person name="Barry K.W."/>
            <person name="Condon B.J."/>
            <person name="Copeland A.C."/>
            <person name="Dhillon B."/>
            <person name="Glaser F."/>
            <person name="Hesse C.N."/>
            <person name="Kosti I."/>
            <person name="LaButti K."/>
            <person name="Lindquist E.A."/>
            <person name="Lucas S."/>
            <person name="Salamov A.A."/>
            <person name="Bradshaw R.E."/>
            <person name="Ciuffetti L."/>
            <person name="Hamelin R.C."/>
            <person name="Kema G.H.J."/>
            <person name="Lawrence C."/>
            <person name="Scott J.A."/>
            <person name="Spatafora J.W."/>
            <person name="Turgeon B.G."/>
            <person name="de Wit P.J.G.M."/>
            <person name="Zhong S."/>
            <person name="Goodwin S.B."/>
            <person name="Grigoriev I.V."/>
        </authorList>
    </citation>
    <scope>NUCLEOTIDE SEQUENCE [LARGE SCALE GENOMIC DNA]</scope>
    <source>
        <strain evidence="17 18">SO2202</strain>
    </source>
</reference>
<evidence type="ECO:0000256" key="5">
    <source>
        <dbReference type="ARBA" id="ARBA00022670"/>
    </source>
</evidence>
<dbReference type="OrthoDB" id="412874at2759"/>
<keyword evidence="8 15" id="KW-0732">Signal</keyword>
<keyword evidence="10 14" id="KW-0862">Zinc</keyword>
<dbReference type="GO" id="GO:0046872">
    <property type="term" value="F:metal ion binding"/>
    <property type="evidence" value="ECO:0007669"/>
    <property type="project" value="UniProtKB-KW"/>
</dbReference>
<evidence type="ECO:0000256" key="3">
    <source>
        <dbReference type="ARBA" id="ARBA00010279"/>
    </source>
</evidence>
<feature type="active site" evidence="13">
    <location>
        <position position="312"/>
    </location>
</feature>
<evidence type="ECO:0000256" key="12">
    <source>
        <dbReference type="ARBA" id="ARBA00023145"/>
    </source>
</evidence>